<dbReference type="CDD" id="cd06558">
    <property type="entry name" value="crotonase-like"/>
    <property type="match status" value="1"/>
</dbReference>
<dbReference type="Pfam" id="PF16113">
    <property type="entry name" value="ECH_2"/>
    <property type="match status" value="1"/>
</dbReference>
<sequence length="386" mass="40914">MSQDDQSPVLFEERSCANGMRVGFATLNAPRTLNGFSLAMAHLLSERLAAWQADAGIAAVVLQGAGEKAFCAGGDLHGLYQSILVHHASGSTAIVDNAFAAEFFEVEYRLDHAIHHYPKPLLCWGHGIVMGGGLGLMGGASHRVVSERSKLAFPEISVGLFPDVGGSWLLGRVPGNAGLFLGLTGALLGPADAIHAGLADVHILEAQRAAVLEALLQHAWSGDGQADKAGLDVLLQGFAREAPAGPLQQHAGLIDQLCHDDGLEAIVARLLAVDSEDVWLQAAVKTLRHGAPGSARLAYALRQQAQGASLADVFRMEYLAALHGCAHGDFAEGIRALLIDKDRNPRWQHASLAQADQAWAQTYFTAPWPAGQHPLADLGHHDNARN</sequence>
<dbReference type="Proteomes" id="UP000050956">
    <property type="component" value="Unassembled WGS sequence"/>
</dbReference>
<dbReference type="RefSeq" id="WP_057638256.1">
    <property type="nucleotide sequence ID" value="NZ_LDJM01000025.1"/>
</dbReference>
<dbReference type="GO" id="GO:0006574">
    <property type="term" value="P:L-valine catabolic process"/>
    <property type="evidence" value="ECO:0007669"/>
    <property type="project" value="TreeGrafter"/>
</dbReference>
<evidence type="ECO:0000313" key="6">
    <source>
        <dbReference type="Proteomes" id="UP000050956"/>
    </source>
</evidence>
<comment type="caution">
    <text evidence="5">The sequence shown here is derived from an EMBL/GenBank/DDBJ whole genome shotgun (WGS) entry which is preliminary data.</text>
</comment>
<organism evidence="5 6">
    <name type="scientific">Stenotrophomonas ginsengisoli</name>
    <dbReference type="NCBI Taxonomy" id="336566"/>
    <lineage>
        <taxon>Bacteria</taxon>
        <taxon>Pseudomonadati</taxon>
        <taxon>Pseudomonadota</taxon>
        <taxon>Gammaproteobacteria</taxon>
        <taxon>Lysobacterales</taxon>
        <taxon>Lysobacteraceae</taxon>
        <taxon>Stenotrophomonas</taxon>
    </lineage>
</organism>
<keyword evidence="3" id="KW-0378">Hydrolase</keyword>
<reference evidence="5 6" key="1">
    <citation type="submission" date="2015-05" db="EMBL/GenBank/DDBJ databases">
        <title>Genome sequencing and analysis of members of genus Stenotrophomonas.</title>
        <authorList>
            <person name="Patil P.P."/>
            <person name="Midha S."/>
            <person name="Patil P.B."/>
        </authorList>
    </citation>
    <scope>NUCLEOTIDE SEQUENCE [LARGE SCALE GENOMIC DNA]</scope>
    <source>
        <strain evidence="5 6">DSM 24757</strain>
    </source>
</reference>
<name>A0A0R0DD72_9GAMM</name>
<evidence type="ECO:0000313" key="5">
    <source>
        <dbReference type="EMBL" id="KRG76231.1"/>
    </source>
</evidence>
<dbReference type="STRING" id="336566.ABB30_10150"/>
<dbReference type="PATRIC" id="fig|336566.3.peg.1448"/>
<dbReference type="Gene3D" id="3.90.226.10">
    <property type="entry name" value="2-enoyl-CoA Hydratase, Chain A, domain 1"/>
    <property type="match status" value="1"/>
</dbReference>
<dbReference type="PANTHER" id="PTHR43176">
    <property type="entry name" value="3-HYDROXYISOBUTYRYL-COA HYDROLASE-RELATED"/>
    <property type="match status" value="1"/>
</dbReference>
<evidence type="ECO:0000256" key="3">
    <source>
        <dbReference type="ARBA" id="ARBA00022801"/>
    </source>
</evidence>
<dbReference type="InterPro" id="IPR032259">
    <property type="entry name" value="HIBYL-CoA-H"/>
</dbReference>
<dbReference type="AlphaFoldDB" id="A0A0R0DD72"/>
<comment type="catalytic activity">
    <reaction evidence="1">
        <text>3-hydroxy-2-methylpropanoyl-CoA + H2O = 3-hydroxy-2-methylpropanoate + CoA + H(+)</text>
        <dbReference type="Rhea" id="RHEA:20888"/>
        <dbReference type="ChEBI" id="CHEBI:11805"/>
        <dbReference type="ChEBI" id="CHEBI:15377"/>
        <dbReference type="ChEBI" id="CHEBI:15378"/>
        <dbReference type="ChEBI" id="CHEBI:57287"/>
        <dbReference type="ChEBI" id="CHEBI:57340"/>
        <dbReference type="EC" id="3.1.2.4"/>
    </reaction>
</comment>
<dbReference type="EMBL" id="LDJM01000025">
    <property type="protein sequence ID" value="KRG76231.1"/>
    <property type="molecule type" value="Genomic_DNA"/>
</dbReference>
<accession>A0A0R0DD72</accession>
<evidence type="ECO:0000259" key="4">
    <source>
        <dbReference type="Pfam" id="PF16113"/>
    </source>
</evidence>
<dbReference type="OrthoDB" id="9790967at2"/>
<dbReference type="EC" id="3.1.2.4" evidence="2"/>
<dbReference type="InterPro" id="IPR045004">
    <property type="entry name" value="ECH_dom"/>
</dbReference>
<proteinExistence type="predicted"/>
<dbReference type="NCBIfam" id="NF004127">
    <property type="entry name" value="PRK05617.1"/>
    <property type="match status" value="1"/>
</dbReference>
<dbReference type="SUPFAM" id="SSF52096">
    <property type="entry name" value="ClpP/crotonase"/>
    <property type="match status" value="1"/>
</dbReference>
<gene>
    <name evidence="5" type="ORF">ABB30_10150</name>
</gene>
<keyword evidence="6" id="KW-1185">Reference proteome</keyword>
<feature type="domain" description="Enoyl-CoA hydratase/isomerase" evidence="4">
    <location>
        <begin position="22"/>
        <end position="364"/>
    </location>
</feature>
<dbReference type="InterPro" id="IPR029045">
    <property type="entry name" value="ClpP/crotonase-like_dom_sf"/>
</dbReference>
<evidence type="ECO:0000256" key="2">
    <source>
        <dbReference type="ARBA" id="ARBA00011915"/>
    </source>
</evidence>
<dbReference type="GO" id="GO:0005829">
    <property type="term" value="C:cytosol"/>
    <property type="evidence" value="ECO:0007669"/>
    <property type="project" value="TreeGrafter"/>
</dbReference>
<protein>
    <recommendedName>
        <fullName evidence="2">3-hydroxyisobutyryl-CoA hydrolase</fullName>
        <ecNumber evidence="2">3.1.2.4</ecNumber>
    </recommendedName>
</protein>
<evidence type="ECO:0000256" key="1">
    <source>
        <dbReference type="ARBA" id="ARBA00001709"/>
    </source>
</evidence>
<dbReference type="PANTHER" id="PTHR43176:SF3">
    <property type="entry name" value="3-HYDROXYISOBUTYRYL-COA HYDROLASE, MITOCHONDRIAL"/>
    <property type="match status" value="1"/>
</dbReference>
<dbReference type="GO" id="GO:0003860">
    <property type="term" value="F:3-hydroxyisobutyryl-CoA hydrolase activity"/>
    <property type="evidence" value="ECO:0007669"/>
    <property type="project" value="UniProtKB-EC"/>
</dbReference>